<dbReference type="GO" id="GO:0000287">
    <property type="term" value="F:magnesium ion binding"/>
    <property type="evidence" value="ECO:0007669"/>
    <property type="project" value="UniProtKB-UniRule"/>
</dbReference>
<dbReference type="EC" id="2.7.8.7" evidence="8"/>
<keyword evidence="5 8" id="KW-0460">Magnesium</keyword>
<keyword evidence="7 8" id="KW-0275">Fatty acid biosynthesis</keyword>
<keyword evidence="11" id="KW-1185">Reference proteome</keyword>
<dbReference type="Gene3D" id="3.90.470.20">
    <property type="entry name" value="4'-phosphopantetheinyl transferase domain"/>
    <property type="match status" value="1"/>
</dbReference>
<dbReference type="GO" id="GO:0008897">
    <property type="term" value="F:holo-[acyl-carrier-protein] synthase activity"/>
    <property type="evidence" value="ECO:0007669"/>
    <property type="project" value="UniProtKB-UniRule"/>
</dbReference>
<comment type="subcellular location">
    <subcellularLocation>
        <location evidence="8">Cytoplasm</location>
    </subcellularLocation>
</comment>
<evidence type="ECO:0000256" key="7">
    <source>
        <dbReference type="ARBA" id="ARBA00023160"/>
    </source>
</evidence>
<organism evidence="10 11">
    <name type="scientific">Fervidicella metallireducens AeB</name>
    <dbReference type="NCBI Taxonomy" id="1403537"/>
    <lineage>
        <taxon>Bacteria</taxon>
        <taxon>Bacillati</taxon>
        <taxon>Bacillota</taxon>
        <taxon>Clostridia</taxon>
        <taxon>Eubacteriales</taxon>
        <taxon>Clostridiaceae</taxon>
        <taxon>Fervidicella</taxon>
    </lineage>
</organism>
<dbReference type="InterPro" id="IPR004568">
    <property type="entry name" value="Ppantetheine-prot_Trfase_dom"/>
</dbReference>
<dbReference type="STRING" id="1403537.Q428_05620"/>
<evidence type="ECO:0000256" key="8">
    <source>
        <dbReference type="HAMAP-Rule" id="MF_00101"/>
    </source>
</evidence>
<dbReference type="Proteomes" id="UP000019681">
    <property type="component" value="Unassembled WGS sequence"/>
</dbReference>
<dbReference type="OrthoDB" id="517356at2"/>
<dbReference type="InterPro" id="IPR008278">
    <property type="entry name" value="4-PPantetheinyl_Trfase_dom"/>
</dbReference>
<evidence type="ECO:0000256" key="1">
    <source>
        <dbReference type="ARBA" id="ARBA00022516"/>
    </source>
</evidence>
<keyword evidence="8" id="KW-0963">Cytoplasm</keyword>
<evidence type="ECO:0000313" key="11">
    <source>
        <dbReference type="Proteomes" id="UP000019681"/>
    </source>
</evidence>
<comment type="catalytic activity">
    <reaction evidence="8">
        <text>apo-[ACP] + CoA = holo-[ACP] + adenosine 3',5'-bisphosphate + H(+)</text>
        <dbReference type="Rhea" id="RHEA:12068"/>
        <dbReference type="Rhea" id="RHEA-COMP:9685"/>
        <dbReference type="Rhea" id="RHEA-COMP:9690"/>
        <dbReference type="ChEBI" id="CHEBI:15378"/>
        <dbReference type="ChEBI" id="CHEBI:29999"/>
        <dbReference type="ChEBI" id="CHEBI:57287"/>
        <dbReference type="ChEBI" id="CHEBI:58343"/>
        <dbReference type="ChEBI" id="CHEBI:64479"/>
        <dbReference type="EC" id="2.7.8.7"/>
    </reaction>
</comment>
<dbReference type="InterPro" id="IPR002582">
    <property type="entry name" value="ACPS"/>
</dbReference>
<dbReference type="RefSeq" id="WP_035378914.1">
    <property type="nucleotide sequence ID" value="NZ_AZQP01000012.1"/>
</dbReference>
<dbReference type="SUPFAM" id="SSF56214">
    <property type="entry name" value="4'-phosphopantetheinyl transferase"/>
    <property type="match status" value="1"/>
</dbReference>
<dbReference type="HAMAP" id="MF_00101">
    <property type="entry name" value="AcpS"/>
    <property type="match status" value="1"/>
</dbReference>
<feature type="binding site" evidence="8">
    <location>
        <position position="53"/>
    </location>
    <ligand>
        <name>Mg(2+)</name>
        <dbReference type="ChEBI" id="CHEBI:18420"/>
    </ligand>
</feature>
<protein>
    <recommendedName>
        <fullName evidence="8">Holo-[acyl-carrier-protein] synthase</fullName>
        <shortName evidence="8">Holo-ACP synthase</shortName>
        <ecNumber evidence="8">2.7.8.7</ecNumber>
    </recommendedName>
    <alternativeName>
        <fullName evidence="8">4'-phosphopantetheinyl transferase AcpS</fullName>
    </alternativeName>
</protein>
<dbReference type="GO" id="GO:0005737">
    <property type="term" value="C:cytoplasm"/>
    <property type="evidence" value="ECO:0007669"/>
    <property type="project" value="UniProtKB-SubCell"/>
</dbReference>
<comment type="function">
    <text evidence="8">Transfers the 4'-phosphopantetheine moiety from coenzyme A to a Ser of acyl-carrier-protein.</text>
</comment>
<evidence type="ECO:0000256" key="3">
    <source>
        <dbReference type="ARBA" id="ARBA00022723"/>
    </source>
</evidence>
<dbReference type="EMBL" id="AZQP01000012">
    <property type="protein sequence ID" value="EYE88857.1"/>
    <property type="molecule type" value="Genomic_DNA"/>
</dbReference>
<evidence type="ECO:0000256" key="4">
    <source>
        <dbReference type="ARBA" id="ARBA00022832"/>
    </source>
</evidence>
<proteinExistence type="inferred from homology"/>
<feature type="domain" description="4'-phosphopantetheinyl transferase" evidence="9">
    <location>
        <begin position="4"/>
        <end position="114"/>
    </location>
</feature>
<name>A0A017RVY8_9CLOT</name>
<dbReference type="AlphaFoldDB" id="A0A017RVY8"/>
<dbReference type="Pfam" id="PF01648">
    <property type="entry name" value="ACPS"/>
    <property type="match status" value="1"/>
</dbReference>
<sequence length="119" mass="13339">MIVGIGTDIIEISRIDEILNRTKFMERFFTNQEREYLKSKRSESIAGYFCAKEAVVKAMGTGFSGFKWTDVEIVKINSVPTVVLHGEALNIARKSGIKNIYLSISHCREYATATAVAED</sequence>
<comment type="similarity">
    <text evidence="8">Belongs to the P-Pant transferase superfamily. AcpS family.</text>
</comment>
<keyword evidence="3 8" id="KW-0479">Metal-binding</keyword>
<dbReference type="NCBIfam" id="TIGR00556">
    <property type="entry name" value="pantethn_trn"/>
    <property type="match status" value="1"/>
</dbReference>
<dbReference type="NCBIfam" id="TIGR00516">
    <property type="entry name" value="acpS"/>
    <property type="match status" value="1"/>
</dbReference>
<evidence type="ECO:0000256" key="5">
    <source>
        <dbReference type="ARBA" id="ARBA00022842"/>
    </source>
</evidence>
<keyword evidence="4 8" id="KW-0276">Fatty acid metabolism</keyword>
<evidence type="ECO:0000313" key="10">
    <source>
        <dbReference type="EMBL" id="EYE88857.1"/>
    </source>
</evidence>
<keyword evidence="6 8" id="KW-0443">Lipid metabolism</keyword>
<evidence type="ECO:0000259" key="9">
    <source>
        <dbReference type="Pfam" id="PF01648"/>
    </source>
</evidence>
<keyword evidence="1 8" id="KW-0444">Lipid biosynthesis</keyword>
<dbReference type="GO" id="GO:0006633">
    <property type="term" value="P:fatty acid biosynthetic process"/>
    <property type="evidence" value="ECO:0007669"/>
    <property type="project" value="UniProtKB-UniRule"/>
</dbReference>
<feature type="binding site" evidence="8">
    <location>
        <position position="8"/>
    </location>
    <ligand>
        <name>Mg(2+)</name>
        <dbReference type="ChEBI" id="CHEBI:18420"/>
    </ligand>
</feature>
<comment type="cofactor">
    <cofactor evidence="8">
        <name>Mg(2+)</name>
        <dbReference type="ChEBI" id="CHEBI:18420"/>
    </cofactor>
</comment>
<dbReference type="InterPro" id="IPR037143">
    <property type="entry name" value="4-PPantetheinyl_Trfase_dom_sf"/>
</dbReference>
<evidence type="ECO:0000256" key="2">
    <source>
        <dbReference type="ARBA" id="ARBA00022679"/>
    </source>
</evidence>
<gene>
    <name evidence="8" type="primary">acpS</name>
    <name evidence="10" type="ORF">Q428_05620</name>
</gene>
<keyword evidence="2 8" id="KW-0808">Transferase</keyword>
<comment type="caution">
    <text evidence="10">The sequence shown here is derived from an EMBL/GenBank/DDBJ whole genome shotgun (WGS) entry which is preliminary data.</text>
</comment>
<accession>A0A017RVY8</accession>
<reference evidence="10 11" key="1">
    <citation type="journal article" date="2014" name="Genome Announc.">
        <title>Draft Genome Sequence of Fervidicella metallireducens Strain AeBT, an Iron-Reducing Thermoanaerobe from the Great Artesian Basin.</title>
        <authorList>
            <person name="Patel B.K."/>
        </authorList>
    </citation>
    <scope>NUCLEOTIDE SEQUENCE [LARGE SCALE GENOMIC DNA]</scope>
    <source>
        <strain evidence="10 11">AeB</strain>
    </source>
</reference>
<evidence type="ECO:0000256" key="6">
    <source>
        <dbReference type="ARBA" id="ARBA00023098"/>
    </source>
</evidence>